<gene>
    <name evidence="2" type="ORF">HMPREF9488_03624</name>
</gene>
<evidence type="ECO:0000256" key="1">
    <source>
        <dbReference type="SAM" id="Phobius"/>
    </source>
</evidence>
<evidence type="ECO:0000313" key="2">
    <source>
        <dbReference type="EMBL" id="EFW03145.1"/>
    </source>
</evidence>
<dbReference type="EMBL" id="ADKX01000051">
    <property type="protein sequence ID" value="EFW03145.1"/>
    <property type="molecule type" value="Genomic_DNA"/>
</dbReference>
<sequence length="302" mass="33350">MSAVIQNCGFCIVQVQRLHSQNKALMGLGVSDTDIRELDISANLALRNLICNNTHLNILDVSQHKNLNILRCENSPLAYLNLGNNENLTELNKTDSTVNLDVVGSSFNIKEAYKGIDPNNMTMISGGDLDKETGIVSHYQVGTPIVYKYDCGTSGNGKETMQVTLHLNVKKGDSLITLNKELSKTYDGQPIELNETDLTVKGSSKPITILYEEKREDSWVKLNSAPREVGTYRVKISVGEDEYYHSAEIVKEFEITEVGTAVPHEVPPTGDMNSIGFNIGILLISAGAIVYSMKRNNKKRKV</sequence>
<dbReference type="Gene3D" id="3.10.430.110">
    <property type="match status" value="1"/>
</dbReference>
<evidence type="ECO:0008006" key="4">
    <source>
        <dbReference type="Google" id="ProtNLM"/>
    </source>
</evidence>
<dbReference type="InterPro" id="IPR032675">
    <property type="entry name" value="LRR_dom_sf"/>
</dbReference>
<dbReference type="AlphaFoldDB" id="E7GFT1"/>
<organism evidence="2 3">
    <name type="scientific">Coprobacillus cateniformis</name>
    <dbReference type="NCBI Taxonomy" id="100884"/>
    <lineage>
        <taxon>Bacteria</taxon>
        <taxon>Bacillati</taxon>
        <taxon>Bacillota</taxon>
        <taxon>Erysipelotrichia</taxon>
        <taxon>Erysipelotrichales</taxon>
        <taxon>Coprobacillaceae</taxon>
        <taxon>Coprobacillus</taxon>
    </lineage>
</organism>
<dbReference type="STRING" id="100884.GCA_000269565_01830"/>
<dbReference type="RefSeq" id="WP_008790706.1">
    <property type="nucleotide sequence ID" value="NZ_AKCB01000001.1"/>
</dbReference>
<dbReference type="Proteomes" id="UP000003157">
    <property type="component" value="Unassembled WGS sequence"/>
</dbReference>
<dbReference type="HOGENOM" id="CLU_920438_0_0_9"/>
<keyword evidence="3" id="KW-1185">Reference proteome</keyword>
<dbReference type="Gene3D" id="3.80.10.10">
    <property type="entry name" value="Ribonuclease Inhibitor"/>
    <property type="match status" value="1"/>
</dbReference>
<keyword evidence="1" id="KW-1133">Transmembrane helix</keyword>
<feature type="transmembrane region" description="Helical" evidence="1">
    <location>
        <begin position="275"/>
        <end position="293"/>
    </location>
</feature>
<keyword evidence="1" id="KW-0472">Membrane</keyword>
<name>E7GFT1_9FIRM</name>
<dbReference type="eggNOG" id="COG4886">
    <property type="taxonomic scope" value="Bacteria"/>
</dbReference>
<protein>
    <recommendedName>
        <fullName evidence="4">Gram-positive cocci surface proteins LPxTG domain-containing protein</fullName>
    </recommendedName>
</protein>
<evidence type="ECO:0000313" key="3">
    <source>
        <dbReference type="Proteomes" id="UP000003157"/>
    </source>
</evidence>
<keyword evidence="1" id="KW-0812">Transmembrane</keyword>
<accession>E7GFT1</accession>
<dbReference type="OrthoDB" id="1655780at2"/>
<comment type="caution">
    <text evidence="2">The sequence shown here is derived from an EMBL/GenBank/DDBJ whole genome shotgun (WGS) entry which is preliminary data.</text>
</comment>
<reference evidence="2 3" key="1">
    <citation type="submission" date="2010-12" db="EMBL/GenBank/DDBJ databases">
        <title>The Genome Sequence of Coprobacillus sp. strain 29_1.</title>
        <authorList>
            <consortium name="The Broad Institute Genome Sequencing Platform"/>
            <person name="Earl A."/>
            <person name="Ward D."/>
            <person name="Feldgarden M."/>
            <person name="Gevers D."/>
            <person name="Daigneault M."/>
            <person name="Sibley C.D."/>
            <person name="White A."/>
            <person name="Strauss J."/>
            <person name="Allen-Vercoe E."/>
            <person name="Young S.K."/>
            <person name="Zeng Q."/>
            <person name="Gargeya S."/>
            <person name="Fitzgerald M."/>
            <person name="Haas B."/>
            <person name="Abouelleil A."/>
            <person name="Alvarado L."/>
            <person name="Arachchi H.M."/>
            <person name="Berlin A."/>
            <person name="Brown A."/>
            <person name="Chapman S.B."/>
            <person name="Chen Z."/>
            <person name="Dunbar C."/>
            <person name="Freedman E."/>
            <person name="Gearin G."/>
            <person name="Gellesch M."/>
            <person name="Goldberg J."/>
            <person name="Griggs A."/>
            <person name="Gujja S."/>
            <person name="Heilman E."/>
            <person name="Heiman D."/>
            <person name="Howarth C."/>
            <person name="Larson L."/>
            <person name="Lui A."/>
            <person name="MacDonald P.J.P."/>
            <person name="Mehta T."/>
            <person name="Montmayeur A."/>
            <person name="Murphy C."/>
            <person name="Neiman D."/>
            <person name="Pearson M."/>
            <person name="Priest M."/>
            <person name="Roberts A."/>
            <person name="Saif S."/>
            <person name="Shea T."/>
            <person name="Shenoy N."/>
            <person name="Sisk P."/>
            <person name="Stolte C."/>
            <person name="Sykes S."/>
            <person name="White J."/>
            <person name="Yandava C."/>
            <person name="Nusbaum C."/>
            <person name="Birren B."/>
        </authorList>
    </citation>
    <scope>NUCLEOTIDE SEQUENCE [LARGE SCALE GENOMIC DNA]</scope>
    <source>
        <strain evidence="2 3">29_1</strain>
    </source>
</reference>
<dbReference type="GeneID" id="78229692"/>
<proteinExistence type="predicted"/>